<sequence length="105" mass="12086">MVYSNRELMKMTPKQLELIQQSQRAVSNVETDPEAPQSEEKCWNIPVTWTCWGMYKVPKSQCSTIDDAIAFVEKEPLPDQGEYVDDSMRIDMEGLSIHNSSEEEI</sequence>
<gene>
    <name evidence="1" type="ordered locus">cce_4949</name>
</gene>
<protein>
    <submittedName>
        <fullName evidence="1">Uncharacterized protein</fullName>
    </submittedName>
</protein>
<dbReference type="HOGENOM" id="CLU_2232117_0_0_3"/>
<reference evidence="1 2" key="1">
    <citation type="journal article" date="2008" name="Proc. Natl. Acad. Sci. U.S.A.">
        <title>The genome of Cyanothece 51142, a unicellular diazotrophic cyanobacterium important in the marine nitrogen cycle.</title>
        <authorList>
            <person name="Welsh E.A."/>
            <person name="Liberton M."/>
            <person name="Stoeckel J."/>
            <person name="Loh T."/>
            <person name="Elvitigala T."/>
            <person name="Wang C."/>
            <person name="Wollam A."/>
            <person name="Fulton R.S."/>
            <person name="Clifton S.W."/>
            <person name="Jacobs J.M."/>
            <person name="Aurora R."/>
            <person name="Ghosh B.K."/>
            <person name="Sherman L.A."/>
            <person name="Smith R.D."/>
            <person name="Wilson R.K."/>
            <person name="Pakrasi H.B."/>
        </authorList>
    </citation>
    <scope>NUCLEOTIDE SEQUENCE [LARGE SCALE GENOMIC DNA]</scope>
    <source>
        <strain evidence="2">ATCC 51142 / BH68</strain>
    </source>
</reference>
<organism evidence="1 2">
    <name type="scientific">Crocosphaera subtropica (strain ATCC 51142 / BH68)</name>
    <name type="common">Cyanothece sp. (strain ATCC 51142)</name>
    <dbReference type="NCBI Taxonomy" id="43989"/>
    <lineage>
        <taxon>Bacteria</taxon>
        <taxon>Bacillati</taxon>
        <taxon>Cyanobacteriota</taxon>
        <taxon>Cyanophyceae</taxon>
        <taxon>Oscillatoriophycideae</taxon>
        <taxon>Chroococcales</taxon>
        <taxon>Aphanothecaceae</taxon>
        <taxon>Crocosphaera</taxon>
        <taxon>Crocosphaera subtropica</taxon>
    </lineage>
</organism>
<evidence type="ECO:0000313" key="1">
    <source>
        <dbReference type="EMBL" id="ACB54295.1"/>
    </source>
</evidence>
<proteinExistence type="predicted"/>
<dbReference type="KEGG" id="cyt:cce_4949"/>
<dbReference type="Proteomes" id="UP000001203">
    <property type="component" value="Chromosome linear"/>
</dbReference>
<evidence type="ECO:0000313" key="2">
    <source>
        <dbReference type="Proteomes" id="UP000001203"/>
    </source>
</evidence>
<keyword evidence="2" id="KW-1185">Reference proteome</keyword>
<accession>B1X2D4</accession>
<dbReference type="STRING" id="43989.cce_4949"/>
<dbReference type="EMBL" id="CP000807">
    <property type="protein sequence ID" value="ACB54295.1"/>
    <property type="molecule type" value="Genomic_DNA"/>
</dbReference>
<name>B1X2D4_CROS5</name>
<dbReference type="AlphaFoldDB" id="B1X2D4"/>